<gene>
    <name evidence="3" type="ORF">TRSC58_04001</name>
    <name evidence="2" type="ORF">TRSC58_05098</name>
</gene>
<feature type="compositionally biased region" description="Basic residues" evidence="1">
    <location>
        <begin position="85"/>
        <end position="96"/>
    </location>
</feature>
<dbReference type="VEuPathDB" id="TriTrypDB:TRSC58_04001"/>
<comment type="caution">
    <text evidence="3">The sequence shown here is derived from an EMBL/GenBank/DDBJ whole genome shotgun (WGS) entry which is preliminary data.</text>
</comment>
<evidence type="ECO:0000256" key="1">
    <source>
        <dbReference type="SAM" id="MobiDB-lite"/>
    </source>
</evidence>
<keyword evidence="4" id="KW-1185">Reference proteome</keyword>
<reference evidence="3 4" key="1">
    <citation type="submission" date="2013-07" db="EMBL/GenBank/DDBJ databases">
        <authorList>
            <person name="Stoco P.H."/>
            <person name="Wagner G."/>
            <person name="Gerber A."/>
            <person name="Zaha A."/>
            <person name="Thompson C."/>
            <person name="Bartholomeu D.C."/>
            <person name="Luckemeyer D.D."/>
            <person name="Bahia D."/>
            <person name="Loreto E."/>
            <person name="Prestes E.B."/>
            <person name="Lima F.M."/>
            <person name="Rodrigues-Luiz G."/>
            <person name="Vallejo G.A."/>
            <person name="Filho J.F."/>
            <person name="Monteiro K.M."/>
            <person name="Tyler K.M."/>
            <person name="de Almeida L.G."/>
            <person name="Ortiz M.F."/>
            <person name="Siervo M.A."/>
            <person name="de Moraes M.H."/>
            <person name="Cunha O.L."/>
            <person name="Mendonca-Neto R."/>
            <person name="Silva R."/>
            <person name="Teixeira S.M."/>
            <person name="Murta S.M."/>
            <person name="Sincero T.C."/>
            <person name="Mendes T.A."/>
            <person name="Urmenyi T.P."/>
            <person name="Silva V.G."/>
            <person name="da Rocha W.D."/>
            <person name="Andersson B."/>
            <person name="Romanha A.J."/>
            <person name="Steindel M."/>
            <person name="de Vasconcelos A.T."/>
            <person name="Grisard E.C."/>
        </authorList>
    </citation>
    <scope>NUCLEOTIDE SEQUENCE [LARGE SCALE GENOMIC DNA]</scope>
    <source>
        <strain evidence="3 4">SC58</strain>
    </source>
</reference>
<feature type="region of interest" description="Disordered" evidence="1">
    <location>
        <begin position="1"/>
        <end position="48"/>
    </location>
</feature>
<evidence type="ECO:0000313" key="4">
    <source>
        <dbReference type="Proteomes" id="UP000031737"/>
    </source>
</evidence>
<evidence type="ECO:0000313" key="2">
    <source>
        <dbReference type="EMBL" id="ESL07218.1"/>
    </source>
</evidence>
<evidence type="ECO:0000313" key="3">
    <source>
        <dbReference type="EMBL" id="ESL08298.1"/>
    </source>
</evidence>
<dbReference type="Proteomes" id="UP000031737">
    <property type="component" value="Unassembled WGS sequence"/>
</dbReference>
<feature type="region of interest" description="Disordered" evidence="1">
    <location>
        <begin position="67"/>
        <end position="96"/>
    </location>
</feature>
<organism evidence="3 4">
    <name type="scientific">Trypanosoma rangeli SC58</name>
    <dbReference type="NCBI Taxonomy" id="429131"/>
    <lineage>
        <taxon>Eukaryota</taxon>
        <taxon>Discoba</taxon>
        <taxon>Euglenozoa</taxon>
        <taxon>Kinetoplastea</taxon>
        <taxon>Metakinetoplastina</taxon>
        <taxon>Trypanosomatida</taxon>
        <taxon>Trypanosomatidae</taxon>
        <taxon>Trypanosoma</taxon>
        <taxon>Herpetosoma</taxon>
    </lineage>
</organism>
<dbReference type="OrthoDB" id="277941at2759"/>
<dbReference type="EMBL" id="AUPL01004001">
    <property type="protein sequence ID" value="ESL08298.1"/>
    <property type="molecule type" value="Genomic_DNA"/>
</dbReference>
<proteinExistence type="predicted"/>
<protein>
    <submittedName>
        <fullName evidence="3">Uncharacterized protein</fullName>
    </submittedName>
</protein>
<dbReference type="AlphaFoldDB" id="A0A061IYR7"/>
<dbReference type="VEuPathDB" id="TriTrypDB:TRSC58_05098"/>
<accession>A0A061IYR7</accession>
<feature type="compositionally biased region" description="Basic residues" evidence="1">
    <location>
        <begin position="1"/>
        <end position="18"/>
    </location>
</feature>
<sequence length="96" mass="11001">MPGRRGKQRVKRKKSKRQRPSEMERTLVDSIHGRRRKERDILKNYLPPPVKPRSTRVMLSATLPMFNPLPSTDVEAAAGTGIRPSKGKKTLRSRKV</sequence>
<name>A0A061IYR7_TRYRA</name>
<dbReference type="EMBL" id="AUPL01005098">
    <property type="protein sequence ID" value="ESL07218.1"/>
    <property type="molecule type" value="Genomic_DNA"/>
</dbReference>